<dbReference type="Proteomes" id="UP001178461">
    <property type="component" value="Chromosome 11"/>
</dbReference>
<name>A0AA35L0J0_9SAUR</name>
<evidence type="ECO:0000313" key="3">
    <source>
        <dbReference type="Proteomes" id="UP001178461"/>
    </source>
</evidence>
<dbReference type="EMBL" id="OX395136">
    <property type="protein sequence ID" value="CAI5786873.1"/>
    <property type="molecule type" value="Genomic_DNA"/>
</dbReference>
<dbReference type="AlphaFoldDB" id="A0AA35L0J0"/>
<protein>
    <submittedName>
        <fullName evidence="2">Uncharacterized protein</fullName>
    </submittedName>
</protein>
<proteinExistence type="predicted"/>
<feature type="compositionally biased region" description="Gly residues" evidence="1">
    <location>
        <begin position="59"/>
        <end position="68"/>
    </location>
</feature>
<keyword evidence="3" id="KW-1185">Reference proteome</keyword>
<organism evidence="2 3">
    <name type="scientific">Podarcis lilfordi</name>
    <name type="common">Lilford's wall lizard</name>
    <dbReference type="NCBI Taxonomy" id="74358"/>
    <lineage>
        <taxon>Eukaryota</taxon>
        <taxon>Metazoa</taxon>
        <taxon>Chordata</taxon>
        <taxon>Craniata</taxon>
        <taxon>Vertebrata</taxon>
        <taxon>Euteleostomi</taxon>
        <taxon>Lepidosauria</taxon>
        <taxon>Squamata</taxon>
        <taxon>Bifurcata</taxon>
        <taxon>Unidentata</taxon>
        <taxon>Episquamata</taxon>
        <taxon>Laterata</taxon>
        <taxon>Lacertibaenia</taxon>
        <taxon>Lacertidae</taxon>
        <taxon>Podarcis</taxon>
    </lineage>
</organism>
<sequence>MAKRGALAAGGGAGVSRARVRELRGCRAAAPEAPPGRGGEEGGAARRRRRRRRRPDAQEGGGGGGGAGRQEALGGPGGRRRRWRHGPLAAPGLRVGEGRPPQGSSRGA</sequence>
<feature type="region of interest" description="Disordered" evidence="1">
    <location>
        <begin position="26"/>
        <end position="108"/>
    </location>
</feature>
<gene>
    <name evidence="2" type="ORF">PODLI_1B043140</name>
</gene>
<feature type="compositionally biased region" description="Basic residues" evidence="1">
    <location>
        <begin position="45"/>
        <end position="54"/>
    </location>
</feature>
<evidence type="ECO:0000313" key="2">
    <source>
        <dbReference type="EMBL" id="CAI5786873.1"/>
    </source>
</evidence>
<evidence type="ECO:0000256" key="1">
    <source>
        <dbReference type="SAM" id="MobiDB-lite"/>
    </source>
</evidence>
<accession>A0AA35L0J0</accession>
<reference evidence="2" key="1">
    <citation type="submission" date="2022-12" db="EMBL/GenBank/DDBJ databases">
        <authorList>
            <person name="Alioto T."/>
            <person name="Alioto T."/>
            <person name="Gomez Garrido J."/>
        </authorList>
    </citation>
    <scope>NUCLEOTIDE SEQUENCE</scope>
</reference>